<evidence type="ECO:0000313" key="3">
    <source>
        <dbReference type="Proteomes" id="UP000799777"/>
    </source>
</evidence>
<sequence length="345" mass="38595">MLGFSLRALPHNHAKLAAANIVIPQPDTAYFDDGLASATDFDRFALLGGALMCGLTGSDLTAGRQIRDMRNLPSAASASPRSYRCDFNGHWQFRDMLRGLVLNGVSVTNRGDNECYRVEHWDPEKKENGQQVPLIKHWYTADGAQYRATGGFYEFGINQKGRAIFGLYLDSPETGGKQNWYGNTRAYDRALLPRLRSLSEVLWGFWVRDNPHVQIIRYFFMLGISNEATNQIIASCLNKMVKELRDWPGVSLGADTDDGHALLGSPNGAVFAYFLMQHKAQLGHKTITRITVVRPENDDENDFVDASLIFHVKTAPDPPLDDDGNGDVKVKRRNGREADKEFKSL</sequence>
<organism evidence="2 3">
    <name type="scientific">Setomelanomma holmii</name>
    <dbReference type="NCBI Taxonomy" id="210430"/>
    <lineage>
        <taxon>Eukaryota</taxon>
        <taxon>Fungi</taxon>
        <taxon>Dikarya</taxon>
        <taxon>Ascomycota</taxon>
        <taxon>Pezizomycotina</taxon>
        <taxon>Dothideomycetes</taxon>
        <taxon>Pleosporomycetidae</taxon>
        <taxon>Pleosporales</taxon>
        <taxon>Pleosporineae</taxon>
        <taxon>Phaeosphaeriaceae</taxon>
        <taxon>Setomelanomma</taxon>
    </lineage>
</organism>
<reference evidence="2" key="1">
    <citation type="journal article" date="2020" name="Stud. Mycol.">
        <title>101 Dothideomycetes genomes: a test case for predicting lifestyles and emergence of pathogens.</title>
        <authorList>
            <person name="Haridas S."/>
            <person name="Albert R."/>
            <person name="Binder M."/>
            <person name="Bloem J."/>
            <person name="Labutti K."/>
            <person name="Salamov A."/>
            <person name="Andreopoulos B."/>
            <person name="Baker S."/>
            <person name="Barry K."/>
            <person name="Bills G."/>
            <person name="Bluhm B."/>
            <person name="Cannon C."/>
            <person name="Castanera R."/>
            <person name="Culley D."/>
            <person name="Daum C."/>
            <person name="Ezra D."/>
            <person name="Gonzalez J."/>
            <person name="Henrissat B."/>
            <person name="Kuo A."/>
            <person name="Liang C."/>
            <person name="Lipzen A."/>
            <person name="Lutzoni F."/>
            <person name="Magnuson J."/>
            <person name="Mondo S."/>
            <person name="Nolan M."/>
            <person name="Ohm R."/>
            <person name="Pangilinan J."/>
            <person name="Park H.-J."/>
            <person name="Ramirez L."/>
            <person name="Alfaro M."/>
            <person name="Sun H."/>
            <person name="Tritt A."/>
            <person name="Yoshinaga Y."/>
            <person name="Zwiers L.-H."/>
            <person name="Turgeon B."/>
            <person name="Goodwin S."/>
            <person name="Spatafora J."/>
            <person name="Crous P."/>
            <person name="Grigoriev I."/>
        </authorList>
    </citation>
    <scope>NUCLEOTIDE SEQUENCE</scope>
    <source>
        <strain evidence="2">CBS 110217</strain>
    </source>
</reference>
<accession>A0A9P4LJ72</accession>
<dbReference type="OrthoDB" id="5337308at2759"/>
<proteinExistence type="predicted"/>
<evidence type="ECO:0000256" key="1">
    <source>
        <dbReference type="SAM" id="MobiDB-lite"/>
    </source>
</evidence>
<dbReference type="AlphaFoldDB" id="A0A9P4LJ72"/>
<feature type="region of interest" description="Disordered" evidence="1">
    <location>
        <begin position="314"/>
        <end position="345"/>
    </location>
</feature>
<dbReference type="EMBL" id="ML978207">
    <property type="protein sequence ID" value="KAF2028876.1"/>
    <property type="molecule type" value="Genomic_DNA"/>
</dbReference>
<protein>
    <submittedName>
        <fullName evidence="2">Uncharacterized protein</fullName>
    </submittedName>
</protein>
<dbReference type="Proteomes" id="UP000799777">
    <property type="component" value="Unassembled WGS sequence"/>
</dbReference>
<comment type="caution">
    <text evidence="2">The sequence shown here is derived from an EMBL/GenBank/DDBJ whole genome shotgun (WGS) entry which is preliminary data.</text>
</comment>
<gene>
    <name evidence="2" type="ORF">EK21DRAFT_101493</name>
</gene>
<evidence type="ECO:0000313" key="2">
    <source>
        <dbReference type="EMBL" id="KAF2028876.1"/>
    </source>
</evidence>
<feature type="compositionally biased region" description="Basic and acidic residues" evidence="1">
    <location>
        <begin position="335"/>
        <end position="345"/>
    </location>
</feature>
<name>A0A9P4LJ72_9PLEO</name>
<keyword evidence="3" id="KW-1185">Reference proteome</keyword>